<comment type="caution">
    <text evidence="2">The sequence shown here is derived from an EMBL/GenBank/DDBJ whole genome shotgun (WGS) entry which is preliminary data.</text>
</comment>
<dbReference type="InterPro" id="IPR000626">
    <property type="entry name" value="Ubiquitin-like_dom"/>
</dbReference>
<feature type="domain" description="Ubiquitin-like" evidence="1">
    <location>
        <begin position="104"/>
        <end position="179"/>
    </location>
</feature>
<proteinExistence type="predicted"/>
<dbReference type="SUPFAM" id="SSF57850">
    <property type="entry name" value="RING/U-box"/>
    <property type="match status" value="1"/>
</dbReference>
<gene>
    <name evidence="2" type="ORF">F444_11734</name>
</gene>
<name>A0A080ZZG9_PHYNI</name>
<dbReference type="SMART" id="SM00184">
    <property type="entry name" value="RING"/>
    <property type="match status" value="1"/>
</dbReference>
<dbReference type="Gene3D" id="3.30.40.10">
    <property type="entry name" value="Zinc/RING finger domain, C3HC4 (zinc finger)"/>
    <property type="match status" value="1"/>
</dbReference>
<evidence type="ECO:0000313" key="2">
    <source>
        <dbReference type="EMBL" id="ETO72030.1"/>
    </source>
</evidence>
<dbReference type="InterPro" id="IPR019956">
    <property type="entry name" value="Ubiquitin_dom"/>
</dbReference>
<dbReference type="InterPro" id="IPR050158">
    <property type="entry name" value="Ubiquitin_ubiquitin-like"/>
</dbReference>
<dbReference type="InterPro" id="IPR013083">
    <property type="entry name" value="Znf_RING/FYVE/PHD"/>
</dbReference>
<dbReference type="Pfam" id="PF00240">
    <property type="entry name" value="ubiquitin"/>
    <property type="match status" value="2"/>
</dbReference>
<evidence type="ECO:0000313" key="3">
    <source>
        <dbReference type="Proteomes" id="UP000028582"/>
    </source>
</evidence>
<dbReference type="PRINTS" id="PR00348">
    <property type="entry name" value="UBIQUITIN"/>
</dbReference>
<feature type="domain" description="Ubiquitin-like" evidence="1">
    <location>
        <begin position="442"/>
        <end position="517"/>
    </location>
</feature>
<dbReference type="PROSITE" id="PS50053">
    <property type="entry name" value="UBIQUITIN_2"/>
    <property type="match status" value="2"/>
</dbReference>
<dbReference type="InterPro" id="IPR001841">
    <property type="entry name" value="Znf_RING"/>
</dbReference>
<dbReference type="EMBL" id="ANJA01002115">
    <property type="protein sequence ID" value="ETO72030.1"/>
    <property type="molecule type" value="Genomic_DNA"/>
</dbReference>
<dbReference type="CDD" id="cd16448">
    <property type="entry name" value="RING-H2"/>
    <property type="match status" value="1"/>
</dbReference>
<sequence>MSTLAFPILWKDVHERGIKGIIEVHMSDLPLRGAQVGDLFPVLNTKINAKFPSRNFREVESFLLFGQRLSRGHNLEALIPKLGSSHRFVANMRSYPKRAPRTNITIFIKTLTNQNILVHCDSTDTVGDIKIRIQEKENLDPEYQRLIFAGKELEDHLSLYSYGIKNKSQVHLVRLMRGGGARSRTFADVSNDSLLTELDFADDGPEWLTVYEGLNIEGRCKNVSCEAYQETIVHPKRFEPFNLMQDDIQCPMCFTNVKPRTCGFYNCAWKFEGVQQQDGFTIISQWKDAYGEKYHLFKAGKNYGYVEWESLLIVAKPREGSMAIKLSPAAPPARNDKCTICWSDFGSTASGYIVTLGCGHSFHRACSDTCARVGDLFPVLNAKINAKLPFERSFRKVESFLMYGTRVRRDRTLEELIPELRSNPRFVVNMRLCPGREPRTSIAIFIKTLTNKSILLHCDTTDAVAYLKCRIRDKENTAVDLQSLVFEGKQLEDHLQLCSYGIENHSVVHLVRMMRGGGEFSPNAPAWRSVHRGLNIEGRCKNVECVAFQQMIIHPKRYEAFNLMRDGDIQCPMCHKKVKPRTCGFYGCFWKFDGTQERDGYSIISQWKDACGRKYHRFNADKMIGSVEWESLLIVAKPRDESTTVMLSSTAQPAGLSRTTFTVLALTIGQGGVTGMAHYQAALCAAEK</sequence>
<evidence type="ECO:0000259" key="1">
    <source>
        <dbReference type="PROSITE" id="PS50053"/>
    </source>
</evidence>
<dbReference type="InterPro" id="IPR029071">
    <property type="entry name" value="Ubiquitin-like_domsf"/>
</dbReference>
<reference evidence="2 3" key="1">
    <citation type="submission" date="2013-11" db="EMBL/GenBank/DDBJ databases">
        <title>The Genome Sequence of Phytophthora parasitica P1976.</title>
        <authorList>
            <consortium name="The Broad Institute Genomics Platform"/>
            <person name="Russ C."/>
            <person name="Tyler B."/>
            <person name="Panabieres F."/>
            <person name="Shan W."/>
            <person name="Tripathy S."/>
            <person name="Grunwald N."/>
            <person name="Machado M."/>
            <person name="Johnson C.S."/>
            <person name="Walker B."/>
            <person name="Young S."/>
            <person name="Zeng Q."/>
            <person name="Gargeya S."/>
            <person name="Fitzgerald M."/>
            <person name="Haas B."/>
            <person name="Abouelleil A."/>
            <person name="Allen A.W."/>
            <person name="Alvarado L."/>
            <person name="Arachchi H.M."/>
            <person name="Berlin A.M."/>
            <person name="Chapman S.B."/>
            <person name="Gainer-Dewar J."/>
            <person name="Goldberg J."/>
            <person name="Griggs A."/>
            <person name="Gujja S."/>
            <person name="Hansen M."/>
            <person name="Howarth C."/>
            <person name="Imamovic A."/>
            <person name="Ireland A."/>
            <person name="Larimer J."/>
            <person name="McCowan C."/>
            <person name="Murphy C."/>
            <person name="Pearson M."/>
            <person name="Poon T.W."/>
            <person name="Priest M."/>
            <person name="Roberts A."/>
            <person name="Saif S."/>
            <person name="Shea T."/>
            <person name="Sisk P."/>
            <person name="Sykes S."/>
            <person name="Wortman J."/>
            <person name="Nusbaum C."/>
            <person name="Birren B."/>
        </authorList>
    </citation>
    <scope>NUCLEOTIDE SEQUENCE [LARGE SCALE GENOMIC DNA]</scope>
    <source>
        <strain evidence="2 3">P1976</strain>
    </source>
</reference>
<protein>
    <recommendedName>
        <fullName evidence="1">Ubiquitin-like domain-containing protein</fullName>
    </recommendedName>
</protein>
<dbReference type="PANTHER" id="PTHR10666">
    <property type="entry name" value="UBIQUITIN"/>
    <property type="match status" value="1"/>
</dbReference>
<dbReference type="SMART" id="SM00213">
    <property type="entry name" value="UBQ"/>
    <property type="match status" value="2"/>
</dbReference>
<organism evidence="2 3">
    <name type="scientific">Phytophthora nicotianae P1976</name>
    <dbReference type="NCBI Taxonomy" id="1317066"/>
    <lineage>
        <taxon>Eukaryota</taxon>
        <taxon>Sar</taxon>
        <taxon>Stramenopiles</taxon>
        <taxon>Oomycota</taxon>
        <taxon>Peronosporomycetes</taxon>
        <taxon>Peronosporales</taxon>
        <taxon>Peronosporaceae</taxon>
        <taxon>Phytophthora</taxon>
    </lineage>
</organism>
<dbReference type="SUPFAM" id="SSF54236">
    <property type="entry name" value="Ubiquitin-like"/>
    <property type="match status" value="2"/>
</dbReference>
<dbReference type="Proteomes" id="UP000028582">
    <property type="component" value="Unassembled WGS sequence"/>
</dbReference>
<dbReference type="Gene3D" id="3.10.20.90">
    <property type="entry name" value="Phosphatidylinositol 3-kinase Catalytic Subunit, Chain A, domain 1"/>
    <property type="match status" value="2"/>
</dbReference>
<dbReference type="OrthoDB" id="428577at2759"/>
<dbReference type="AlphaFoldDB" id="A0A080ZZG9"/>
<accession>A0A080ZZG9</accession>